<evidence type="ECO:0000256" key="5">
    <source>
        <dbReference type="ARBA" id="ARBA00023136"/>
    </source>
</evidence>
<evidence type="ECO:0000256" key="4">
    <source>
        <dbReference type="ARBA" id="ARBA00022989"/>
    </source>
</evidence>
<keyword evidence="4 7" id="KW-1133">Transmembrane helix</keyword>
<feature type="compositionally biased region" description="Polar residues" evidence="6">
    <location>
        <begin position="42"/>
        <end position="52"/>
    </location>
</feature>
<dbReference type="Pfam" id="PF06140">
    <property type="entry name" value="Ifi-6-16"/>
    <property type="match status" value="1"/>
</dbReference>
<keyword evidence="3 7" id="KW-0812">Transmembrane</keyword>
<accession>A0A8H7AB08</accession>
<evidence type="ECO:0000313" key="9">
    <source>
        <dbReference type="Proteomes" id="UP000606974"/>
    </source>
</evidence>
<gene>
    <name evidence="8" type="ORF">GJ744_002189</name>
</gene>
<dbReference type="EMBL" id="JAACFV010000137">
    <property type="protein sequence ID" value="KAF7504452.1"/>
    <property type="molecule type" value="Genomic_DNA"/>
</dbReference>
<evidence type="ECO:0000256" key="3">
    <source>
        <dbReference type="ARBA" id="ARBA00022692"/>
    </source>
</evidence>
<organism evidence="8 9">
    <name type="scientific">Endocarpon pusillum</name>
    <dbReference type="NCBI Taxonomy" id="364733"/>
    <lineage>
        <taxon>Eukaryota</taxon>
        <taxon>Fungi</taxon>
        <taxon>Dikarya</taxon>
        <taxon>Ascomycota</taxon>
        <taxon>Pezizomycotina</taxon>
        <taxon>Eurotiomycetes</taxon>
        <taxon>Chaetothyriomycetidae</taxon>
        <taxon>Verrucariales</taxon>
        <taxon>Verrucariaceae</taxon>
        <taxon>Endocarpon</taxon>
    </lineage>
</organism>
<dbReference type="PANTHER" id="PTHR16932">
    <property type="entry name" value="INTERFERON ALPHA-INDUCIBLE PROTEIN 27"/>
    <property type="match status" value="1"/>
</dbReference>
<keyword evidence="5 7" id="KW-0472">Membrane</keyword>
<feature type="compositionally biased region" description="Pro residues" evidence="6">
    <location>
        <begin position="18"/>
        <end position="40"/>
    </location>
</feature>
<dbReference type="AlphaFoldDB" id="A0A8H7AB08"/>
<comment type="similarity">
    <text evidence="2">Belongs to the IFI6/IFI27 family.</text>
</comment>
<comment type="caution">
    <text evidence="8">The sequence shown here is derived from an EMBL/GenBank/DDBJ whole genome shotgun (WGS) entry which is preliminary data.</text>
</comment>
<evidence type="ECO:0000313" key="8">
    <source>
        <dbReference type="EMBL" id="KAF7504452.1"/>
    </source>
</evidence>
<evidence type="ECO:0000256" key="6">
    <source>
        <dbReference type="SAM" id="MobiDB-lite"/>
    </source>
</evidence>
<proteinExistence type="inferred from homology"/>
<dbReference type="OrthoDB" id="440424at2759"/>
<evidence type="ECO:0000256" key="7">
    <source>
        <dbReference type="SAM" id="Phobius"/>
    </source>
</evidence>
<feature type="region of interest" description="Disordered" evidence="6">
    <location>
        <begin position="1"/>
        <end position="73"/>
    </location>
</feature>
<dbReference type="InterPro" id="IPR038213">
    <property type="entry name" value="IFI6/IFI27-like_sf"/>
</dbReference>
<dbReference type="Proteomes" id="UP000606974">
    <property type="component" value="Unassembled WGS sequence"/>
</dbReference>
<feature type="transmembrane region" description="Helical" evidence="7">
    <location>
        <begin position="266"/>
        <end position="286"/>
    </location>
</feature>
<comment type="subcellular location">
    <subcellularLocation>
        <location evidence="1">Membrane</location>
        <topology evidence="1">Multi-pass membrane protein</topology>
    </subcellularLocation>
</comment>
<dbReference type="Gene3D" id="6.10.110.10">
    <property type="match status" value="1"/>
</dbReference>
<name>A0A8H7AB08_9EURO</name>
<dbReference type="GO" id="GO:0016020">
    <property type="term" value="C:membrane"/>
    <property type="evidence" value="ECO:0007669"/>
    <property type="project" value="UniProtKB-SubCell"/>
</dbReference>
<keyword evidence="9" id="KW-1185">Reference proteome</keyword>
<protein>
    <submittedName>
        <fullName evidence="8">Uncharacterized protein</fullName>
    </submittedName>
</protein>
<dbReference type="InterPro" id="IPR009311">
    <property type="entry name" value="IFI6/IFI27-like"/>
</dbReference>
<feature type="transmembrane region" description="Helical" evidence="7">
    <location>
        <begin position="199"/>
        <end position="222"/>
    </location>
</feature>
<evidence type="ECO:0000256" key="1">
    <source>
        <dbReference type="ARBA" id="ARBA00004141"/>
    </source>
</evidence>
<dbReference type="PANTHER" id="PTHR16932:SF18">
    <property type="entry name" value="INTERFERON, ALPHA-INDUCIBLE PROTEIN 27-LIKE 2"/>
    <property type="match status" value="1"/>
</dbReference>
<sequence length="329" mass="35082">MHTIFPAQPIPQKCPAAPDLPKPRVPPSPPDEPPPPPPPLQANMTTCTSSRRSQPEIRPARPPTKRPTDPPVATQVFLPNIQKRPQPHFCWIFYGGYQPLEEESDALGRNDQMEDLPAHAITSSNVSDNIAKASTLSLLDRARFTDHITGSRAALGGLTYRSINHAADIQRSTVRRYVPALSKLRKDLPVWIRAHPYKFIGILGGTTLFVLALASPAILGAVGFSAVGPVAGSIAAGWQATMGSVAAASLFSFLQSAAMGGAAMGLFWGIGVLGGVIAVGVGFASMKRLIGRLVEKFRGPMAAWAQNFKGAVGGLVEKFKGLFGKTKHD</sequence>
<feature type="transmembrane region" description="Helical" evidence="7">
    <location>
        <begin position="234"/>
        <end position="254"/>
    </location>
</feature>
<reference evidence="8" key="1">
    <citation type="submission" date="2020-02" db="EMBL/GenBank/DDBJ databases">
        <authorList>
            <person name="Palmer J.M."/>
        </authorList>
    </citation>
    <scope>NUCLEOTIDE SEQUENCE</scope>
    <source>
        <strain evidence="8">EPUS1.4</strain>
        <tissue evidence="8">Thallus</tissue>
    </source>
</reference>
<evidence type="ECO:0000256" key="2">
    <source>
        <dbReference type="ARBA" id="ARBA00007262"/>
    </source>
</evidence>